<accession>A0A645C3N1</accession>
<dbReference type="AlphaFoldDB" id="A0A645C3N1"/>
<evidence type="ECO:0000313" key="2">
    <source>
        <dbReference type="EMBL" id="MPM72380.1"/>
    </source>
</evidence>
<reference evidence="2" key="1">
    <citation type="submission" date="2019-08" db="EMBL/GenBank/DDBJ databases">
        <authorList>
            <person name="Kucharzyk K."/>
            <person name="Murdoch R.W."/>
            <person name="Higgins S."/>
            <person name="Loffler F."/>
        </authorList>
    </citation>
    <scope>NUCLEOTIDE SEQUENCE</scope>
</reference>
<feature type="region of interest" description="Disordered" evidence="1">
    <location>
        <begin position="177"/>
        <end position="199"/>
    </location>
</feature>
<comment type="caution">
    <text evidence="2">The sequence shown here is derived from an EMBL/GenBank/DDBJ whole genome shotgun (WGS) entry which is preliminary data.</text>
</comment>
<sequence length="199" mass="22392">MRGVADHIPEGLIERFKLLNIRVCVRLVGCGVDGVNGDELRRHCLYDGDGVDGCGPDVLVPLVRIRACRFRRGCILRLRLHSLDEFFFVERDIVHHFEGMYALVQAGEYAVHPCVIFSADIGKQVRVLDSYDILTRRVKGVHLFAELEQHRYLRVGARRDLPRKIECGKYCGYDGNAAARRGSTRGGAGGKQSKKGQQR</sequence>
<organism evidence="2">
    <name type="scientific">bioreactor metagenome</name>
    <dbReference type="NCBI Taxonomy" id="1076179"/>
    <lineage>
        <taxon>unclassified sequences</taxon>
        <taxon>metagenomes</taxon>
        <taxon>ecological metagenomes</taxon>
    </lineage>
</organism>
<protein>
    <submittedName>
        <fullName evidence="2">Uncharacterized protein</fullName>
    </submittedName>
</protein>
<name>A0A645C3N1_9ZZZZ</name>
<gene>
    <name evidence="2" type="ORF">SDC9_119354</name>
</gene>
<evidence type="ECO:0000256" key="1">
    <source>
        <dbReference type="SAM" id="MobiDB-lite"/>
    </source>
</evidence>
<dbReference type="EMBL" id="VSSQ01024709">
    <property type="protein sequence ID" value="MPM72380.1"/>
    <property type="molecule type" value="Genomic_DNA"/>
</dbReference>
<proteinExistence type="predicted"/>